<dbReference type="SMART" id="SM00421">
    <property type="entry name" value="HTH_LUXR"/>
    <property type="match status" value="1"/>
</dbReference>
<dbReference type="Proteomes" id="UP000580474">
    <property type="component" value="Unassembled WGS sequence"/>
</dbReference>
<dbReference type="InterPro" id="IPR016032">
    <property type="entry name" value="Sig_transdc_resp-reg_C-effctor"/>
</dbReference>
<evidence type="ECO:0000256" key="1">
    <source>
        <dbReference type="SAM" id="MobiDB-lite"/>
    </source>
</evidence>
<dbReference type="Gene3D" id="1.25.40.10">
    <property type="entry name" value="Tetratricopeptide repeat domain"/>
    <property type="match status" value="1"/>
</dbReference>
<dbReference type="SUPFAM" id="SSF48452">
    <property type="entry name" value="TPR-like"/>
    <property type="match status" value="1"/>
</dbReference>
<sequence>MSSPRSLSACCPEPPLPTGADGRIHGRAEVVARIVESCAGPGAVPLVLVTGPAGIGRSAVLAQARARADDLGMSTADVPVVFAGLDVREVAGGIPGALGAEPESGESPWATLQRVLSGRRTRAVVFLDDAQRLDARSTSRLLGAVRGLANVPITFVCAVRTPADTTGPLAELVAAGLARVERLRPLPVAAVRGILVDRLGAKPAGGLAESLRDRCRGTPALVHAAVDGYLRGGVLRVVDQHAHLVGDRFPARPSGEPAPALPGGGADADGSAPEVLRALAVLHPLREAAPGLIARSLGRGEGRIRRLLREWCARGVLLPDRRGGFRFRVPMLAAVLAGRLGLFERRRIAQLAVAALIEGTATAPDEHYLADRMAEAGNLVDRDRAVAELHRRVDEVAAVDGDRAERWSRAAAKLCADPAAGAVLLHRRAVICARHRRFRRAVELADAALGAESLPAASAQELRIIRGLGWAGAGELAALRELADDGAAGVVVRAAARCLLGRWSDAHDLLVGNAPEWERDSATIHLGRLLRGTSGALLGRADEEPPRPEDEVAELLVDALTLHTGAHRTPATSAPRRAISSARAGNWDEALDRCRATLAAEPVHGAVPGLTVLFRDMATMLSARGRLSRADAVLAEARARNAPMPHLLLLAEAELAGLFGERDRARALLEEALRSAADLGVLGATAPVWRRLACWEARHGSPATASRCADRAADGDPVPVSARGERELARAVADEDRDAATAAITIAADLGDPFGYAGTVLAVAEHGLADRESASAAYRIFGELDALVPRARMRALLPAKELGEQGQAATVEENERLLARLVAEGLSNQQLAAVLATTEKSVEGRLSRCFKRAGYRSRAEFATATVNAEFFGAGAM</sequence>
<dbReference type="EMBL" id="JACHIV010000001">
    <property type="protein sequence ID" value="MBB5069101.1"/>
    <property type="molecule type" value="Genomic_DNA"/>
</dbReference>
<keyword evidence="3" id="KW-0238">DNA-binding</keyword>
<evidence type="ECO:0000313" key="3">
    <source>
        <dbReference type="EMBL" id="MBB5069101.1"/>
    </source>
</evidence>
<feature type="region of interest" description="Disordered" evidence="1">
    <location>
        <begin position="248"/>
        <end position="269"/>
    </location>
</feature>
<evidence type="ECO:0000313" key="4">
    <source>
        <dbReference type="Proteomes" id="UP000580474"/>
    </source>
</evidence>
<accession>A0A840NDR5</accession>
<protein>
    <submittedName>
        <fullName evidence="3">DNA-binding CsgD family transcriptional regulator</fullName>
    </submittedName>
</protein>
<reference evidence="3 4" key="1">
    <citation type="submission" date="2020-08" db="EMBL/GenBank/DDBJ databases">
        <title>Sequencing the genomes of 1000 actinobacteria strains.</title>
        <authorList>
            <person name="Klenk H.-P."/>
        </authorList>
    </citation>
    <scope>NUCLEOTIDE SEQUENCE [LARGE SCALE GENOMIC DNA]</scope>
    <source>
        <strain evidence="3 4">DSM 45582</strain>
    </source>
</reference>
<feature type="region of interest" description="Disordered" evidence="1">
    <location>
        <begin position="1"/>
        <end position="21"/>
    </location>
</feature>
<dbReference type="Pfam" id="PF13401">
    <property type="entry name" value="AAA_22"/>
    <property type="match status" value="1"/>
</dbReference>
<organism evidence="3 4">
    <name type="scientific">Saccharopolyspora gloriosae</name>
    <dbReference type="NCBI Taxonomy" id="455344"/>
    <lineage>
        <taxon>Bacteria</taxon>
        <taxon>Bacillati</taxon>
        <taxon>Actinomycetota</taxon>
        <taxon>Actinomycetes</taxon>
        <taxon>Pseudonocardiales</taxon>
        <taxon>Pseudonocardiaceae</taxon>
        <taxon>Saccharopolyspora</taxon>
    </lineage>
</organism>
<dbReference type="RefSeq" id="WP_184478834.1">
    <property type="nucleotide sequence ID" value="NZ_JACHIV010000001.1"/>
</dbReference>
<dbReference type="Gene3D" id="1.10.10.10">
    <property type="entry name" value="Winged helix-like DNA-binding domain superfamily/Winged helix DNA-binding domain"/>
    <property type="match status" value="1"/>
</dbReference>
<dbReference type="InterPro" id="IPR036388">
    <property type="entry name" value="WH-like_DNA-bd_sf"/>
</dbReference>
<dbReference type="InterPro" id="IPR011990">
    <property type="entry name" value="TPR-like_helical_dom_sf"/>
</dbReference>
<dbReference type="SUPFAM" id="SSF52540">
    <property type="entry name" value="P-loop containing nucleoside triphosphate hydrolases"/>
    <property type="match status" value="1"/>
</dbReference>
<feature type="domain" description="HTH luxR-type" evidence="2">
    <location>
        <begin position="808"/>
        <end position="865"/>
    </location>
</feature>
<keyword evidence="4" id="KW-1185">Reference proteome</keyword>
<dbReference type="GO" id="GO:0006355">
    <property type="term" value="P:regulation of DNA-templated transcription"/>
    <property type="evidence" value="ECO:0007669"/>
    <property type="project" value="InterPro"/>
</dbReference>
<dbReference type="InterPro" id="IPR027417">
    <property type="entry name" value="P-loop_NTPase"/>
</dbReference>
<dbReference type="SUPFAM" id="SSF46894">
    <property type="entry name" value="C-terminal effector domain of the bipartite response regulators"/>
    <property type="match status" value="1"/>
</dbReference>
<proteinExistence type="predicted"/>
<dbReference type="GO" id="GO:0016887">
    <property type="term" value="F:ATP hydrolysis activity"/>
    <property type="evidence" value="ECO:0007669"/>
    <property type="project" value="InterPro"/>
</dbReference>
<comment type="caution">
    <text evidence="3">The sequence shown here is derived from an EMBL/GenBank/DDBJ whole genome shotgun (WGS) entry which is preliminary data.</text>
</comment>
<evidence type="ECO:0000259" key="2">
    <source>
        <dbReference type="SMART" id="SM00421"/>
    </source>
</evidence>
<dbReference type="InterPro" id="IPR000792">
    <property type="entry name" value="Tscrpt_reg_LuxR_C"/>
</dbReference>
<dbReference type="GO" id="GO:0003677">
    <property type="term" value="F:DNA binding"/>
    <property type="evidence" value="ECO:0007669"/>
    <property type="project" value="UniProtKB-KW"/>
</dbReference>
<dbReference type="AlphaFoldDB" id="A0A840NDR5"/>
<dbReference type="InterPro" id="IPR049945">
    <property type="entry name" value="AAA_22"/>
</dbReference>
<name>A0A840NDR5_9PSEU</name>
<gene>
    <name evidence="3" type="ORF">BJ969_002189</name>
</gene>